<evidence type="ECO:0000313" key="3">
    <source>
        <dbReference type="EMBL" id="CAN81923.1"/>
    </source>
</evidence>
<gene>
    <name evidence="3" type="ORF">VITISV_016003</name>
</gene>
<proteinExistence type="predicted"/>
<feature type="region of interest" description="Disordered" evidence="1">
    <location>
        <begin position="192"/>
        <end position="230"/>
    </location>
</feature>
<dbReference type="CDD" id="cd00303">
    <property type="entry name" value="retropepsin_like"/>
    <property type="match status" value="1"/>
</dbReference>
<dbReference type="PANTHER" id="PTHR33240:SF8">
    <property type="entry name" value="OS03G0439900 PROTEIN"/>
    <property type="match status" value="1"/>
</dbReference>
<dbReference type="EMBL" id="AM485270">
    <property type="protein sequence ID" value="CAN81923.1"/>
    <property type="molecule type" value="Genomic_DNA"/>
</dbReference>
<feature type="domain" description="Retrotransposon gag" evidence="2">
    <location>
        <begin position="56"/>
        <end position="136"/>
    </location>
</feature>
<dbReference type="AlphaFoldDB" id="A5C7Q6"/>
<accession>A5C7Q6</accession>
<evidence type="ECO:0000256" key="1">
    <source>
        <dbReference type="SAM" id="MobiDB-lite"/>
    </source>
</evidence>
<dbReference type="InterPro" id="IPR005162">
    <property type="entry name" value="Retrotrans_gag_dom"/>
</dbReference>
<dbReference type="InterPro" id="IPR021109">
    <property type="entry name" value="Peptidase_aspartic_dom_sf"/>
</dbReference>
<dbReference type="PANTHER" id="PTHR33240">
    <property type="entry name" value="OS08G0508500 PROTEIN"/>
    <property type="match status" value="1"/>
</dbReference>
<dbReference type="Pfam" id="PF03732">
    <property type="entry name" value="Retrotrans_gag"/>
    <property type="match status" value="1"/>
</dbReference>
<name>A5C7Q6_VITVI</name>
<organism evidence="3">
    <name type="scientific">Vitis vinifera</name>
    <name type="common">Grape</name>
    <dbReference type="NCBI Taxonomy" id="29760"/>
    <lineage>
        <taxon>Eukaryota</taxon>
        <taxon>Viridiplantae</taxon>
        <taxon>Streptophyta</taxon>
        <taxon>Embryophyta</taxon>
        <taxon>Tracheophyta</taxon>
        <taxon>Spermatophyta</taxon>
        <taxon>Magnoliopsida</taxon>
        <taxon>eudicotyledons</taxon>
        <taxon>Gunneridae</taxon>
        <taxon>Pentapetalae</taxon>
        <taxon>rosids</taxon>
        <taxon>Vitales</taxon>
        <taxon>Vitaceae</taxon>
        <taxon>Viteae</taxon>
        <taxon>Vitis</taxon>
    </lineage>
</organism>
<reference evidence="3" key="1">
    <citation type="journal article" date="2007" name="PLoS ONE">
        <title>The first genome sequence of an elite grapevine cultivar (Pinot noir Vitis vinifera L.): coping with a highly heterozygous genome.</title>
        <authorList>
            <person name="Velasco R."/>
            <person name="Zharkikh A."/>
            <person name="Troggio M."/>
            <person name="Cartwright D.A."/>
            <person name="Cestaro A."/>
            <person name="Pruss D."/>
            <person name="Pindo M."/>
            <person name="FitzGerald L.M."/>
            <person name="Vezzulli S."/>
            <person name="Reid J."/>
            <person name="Malacarne G."/>
            <person name="Iliev D."/>
            <person name="Coppola G."/>
            <person name="Wardell B."/>
            <person name="Micheletti D."/>
            <person name="Macalma T."/>
            <person name="Facci M."/>
            <person name="Mitchell J.T."/>
            <person name="Perazzolli M."/>
            <person name="Eldredge G."/>
            <person name="Gatto P."/>
            <person name="Oyzerski R."/>
            <person name="Moretto M."/>
            <person name="Gutin N."/>
            <person name="Stefanini M."/>
            <person name="Chen Y."/>
            <person name="Segala C."/>
            <person name="Davenport C."/>
            <person name="Dematte L."/>
            <person name="Mraz A."/>
            <person name="Battilana J."/>
            <person name="Stormo K."/>
            <person name="Costa F."/>
            <person name="Tao Q."/>
            <person name="Si-Ammour A."/>
            <person name="Harkins T."/>
            <person name="Lackey A."/>
            <person name="Perbost C."/>
            <person name="Taillon B."/>
            <person name="Stella A."/>
            <person name="Solovyev V."/>
            <person name="Fawcett J.A."/>
            <person name="Sterck L."/>
            <person name="Vandepoele K."/>
            <person name="Grando S.M."/>
            <person name="Toppo S."/>
            <person name="Moser C."/>
            <person name="Lanchbury J."/>
            <person name="Bogden R."/>
            <person name="Skolnick M."/>
            <person name="Sgaramella V."/>
            <person name="Bhatnagar S.K."/>
            <person name="Fontana P."/>
            <person name="Gutin A."/>
            <person name="Van de Peer Y."/>
            <person name="Salamini F."/>
            <person name="Viola R."/>
        </authorList>
    </citation>
    <scope>NUCLEOTIDE SEQUENCE</scope>
</reference>
<sequence>MISTPFCSHIIHYEPPRGLLVPKFFTYDGTNDPFDHIMHYRQLITLDIGNDALLCKVFPASLQGEALSWFHRLPPNSVGNFRDLSEAFVGQYLCSARHKQNISTLQNIKMQDNESLKEFVKRFGQAVLQVEACNMDAVLQIFKRSICPSTPFFESLAKKPSTTMDDLFRRANKYSMLEYDVRAATQQVLVAGQAARGTAERNAKLPDRPKPSDRRQEGPSRPERPPFTPLSLSYEKLLPMIQDLSDFRWPRPQGTDPSTRDHSKRCAFHKKHGHTTETCRSLQYLVERLIKAGHLNSSDEEYDSRRKRQKLLRAASIRERINSIRPGLTGGGLCPIDGTIIFPPVDPIRTLQSHRDALILSLEIGDFDVRRILVDPGSLADLVQASVVGHMGHSLAGLENPGRILSGFNGSSTTSLGDIILPVQAGPVTLNVQFSVVQELSPFNIILGRTWLHYMKAIPSTYHQMVSFLTNEGQIDLYGSQLAARQCYQIAREAGANQENASPPKPSHTHDQ</sequence>
<protein>
    <recommendedName>
        <fullName evidence="2">Retrotransposon gag domain-containing protein</fullName>
    </recommendedName>
</protein>
<evidence type="ECO:0000259" key="2">
    <source>
        <dbReference type="Pfam" id="PF03732"/>
    </source>
</evidence>
<dbReference type="Gene3D" id="2.40.70.10">
    <property type="entry name" value="Acid Proteases"/>
    <property type="match status" value="1"/>
</dbReference>
<feature type="compositionally biased region" description="Basic and acidic residues" evidence="1">
    <location>
        <begin position="198"/>
        <end position="224"/>
    </location>
</feature>